<dbReference type="EMBL" id="GU071105">
    <property type="protein sequence ID" value="ADO99272.1"/>
    <property type="molecule type" value="Genomic_DNA"/>
</dbReference>
<dbReference type="Pfam" id="PF02867">
    <property type="entry name" value="Ribonuc_red_lgC"/>
    <property type="match status" value="1"/>
</dbReference>
<dbReference type="InterPro" id="IPR013346">
    <property type="entry name" value="NrdE_NrdA_C"/>
</dbReference>
<keyword evidence="5 8" id="KW-0067">ATP-binding</keyword>
<evidence type="ECO:0000256" key="2">
    <source>
        <dbReference type="ARBA" id="ARBA00012274"/>
    </source>
</evidence>
<dbReference type="PROSITE" id="PS00089">
    <property type="entry name" value="RIBORED_LARGE"/>
    <property type="match status" value="1"/>
</dbReference>
<dbReference type="GO" id="GO:0004748">
    <property type="term" value="F:ribonucleoside-diphosphate reductase activity, thioredoxin disulfide as acceptor"/>
    <property type="evidence" value="ECO:0007669"/>
    <property type="project" value="UniProtKB-EC"/>
</dbReference>
<evidence type="ECO:0000256" key="4">
    <source>
        <dbReference type="ARBA" id="ARBA00022741"/>
    </source>
</evidence>
<dbReference type="RefSeq" id="YP_004324542.1">
    <property type="nucleotide sequence ID" value="NC_015288.1"/>
</dbReference>
<dbReference type="InterPro" id="IPR008926">
    <property type="entry name" value="RNR_R1-su_N"/>
</dbReference>
<comment type="function">
    <text evidence="9">Provides the precursors necessary for DNA synthesis. Catalyzes the biosynthesis of deoxyribonucleotides from the corresponding ribonucleotides.</text>
</comment>
<dbReference type="SUPFAM" id="SSF51998">
    <property type="entry name" value="PFL-like glycyl radical enzymes"/>
    <property type="match status" value="1"/>
</dbReference>
<proteinExistence type="inferred from homology"/>
<evidence type="ECO:0000256" key="9">
    <source>
        <dbReference type="RuleBase" id="RU003410"/>
    </source>
</evidence>
<dbReference type="InterPro" id="IPR039718">
    <property type="entry name" value="Rrm1"/>
</dbReference>
<comment type="catalytic activity">
    <reaction evidence="9">
        <text>a 2'-deoxyribonucleoside 5'-diphosphate + [thioredoxin]-disulfide + H2O = a ribonucleoside 5'-diphosphate + [thioredoxin]-dithiol</text>
        <dbReference type="Rhea" id="RHEA:23252"/>
        <dbReference type="Rhea" id="RHEA-COMP:10698"/>
        <dbReference type="Rhea" id="RHEA-COMP:10700"/>
        <dbReference type="ChEBI" id="CHEBI:15377"/>
        <dbReference type="ChEBI" id="CHEBI:29950"/>
        <dbReference type="ChEBI" id="CHEBI:50058"/>
        <dbReference type="ChEBI" id="CHEBI:57930"/>
        <dbReference type="ChEBI" id="CHEBI:73316"/>
        <dbReference type="EC" id="1.17.4.1"/>
    </reaction>
</comment>
<dbReference type="Pfam" id="PF00317">
    <property type="entry name" value="Ribonuc_red_lgN"/>
    <property type="match status" value="1"/>
</dbReference>
<comment type="similarity">
    <text evidence="1 9">Belongs to the ribonucleoside diphosphate reductase large chain family.</text>
</comment>
<evidence type="ECO:0000259" key="10">
    <source>
        <dbReference type="PROSITE" id="PS51161"/>
    </source>
</evidence>
<dbReference type="PANTHER" id="PTHR11573">
    <property type="entry name" value="RIBONUCLEOSIDE-DIPHOSPHATE REDUCTASE LARGE CHAIN"/>
    <property type="match status" value="1"/>
</dbReference>
<keyword evidence="12" id="KW-1185">Reference proteome</keyword>
<dbReference type="SUPFAM" id="SSF48168">
    <property type="entry name" value="R1 subunit of ribonucleotide reductase, N-terminal domain"/>
    <property type="match status" value="1"/>
</dbReference>
<evidence type="ECO:0000256" key="8">
    <source>
        <dbReference type="PROSITE-ProRule" id="PRU00492"/>
    </source>
</evidence>
<dbReference type="NCBIfam" id="NF006578">
    <property type="entry name" value="PRK09103.1"/>
    <property type="match status" value="1"/>
</dbReference>
<dbReference type="PROSITE" id="PS51161">
    <property type="entry name" value="ATP_CONE"/>
    <property type="match status" value="1"/>
</dbReference>
<evidence type="ECO:0000256" key="1">
    <source>
        <dbReference type="ARBA" id="ARBA00010406"/>
    </source>
</evidence>
<dbReference type="InterPro" id="IPR013509">
    <property type="entry name" value="RNR_lsu_N"/>
</dbReference>
<evidence type="ECO:0000256" key="5">
    <source>
        <dbReference type="ARBA" id="ARBA00022840"/>
    </source>
</evidence>
<dbReference type="InterPro" id="IPR005144">
    <property type="entry name" value="ATP-cone_dom"/>
</dbReference>
<evidence type="ECO:0000256" key="6">
    <source>
        <dbReference type="ARBA" id="ARBA00023002"/>
    </source>
</evidence>
<dbReference type="GO" id="GO:0005524">
    <property type="term" value="F:ATP binding"/>
    <property type="evidence" value="ECO:0007669"/>
    <property type="project" value="UniProtKB-UniRule"/>
</dbReference>
<dbReference type="OrthoDB" id="2980at10239"/>
<evidence type="ECO:0000256" key="7">
    <source>
        <dbReference type="ARBA" id="ARBA00023116"/>
    </source>
</evidence>
<dbReference type="KEGG" id="vg:10329063"/>
<name>E3SPQ6_9CAUD</name>
<keyword evidence="7 9" id="KW-0215">Deoxyribonucleotide synthesis</keyword>
<accession>E3SPQ6</accession>
<organism evidence="11 12">
    <name type="scientific">Prochlorococcus phage Syn1</name>
    <dbReference type="NCBI Taxonomy" id="444861"/>
    <lineage>
        <taxon>Viruses</taxon>
        <taxon>Duplodnaviria</taxon>
        <taxon>Heunggongvirae</taxon>
        <taxon>Uroviricota</taxon>
        <taxon>Caudoviricetes</taxon>
        <taxon>Pantevenvirales</taxon>
        <taxon>Kyanoviridae</taxon>
        <taxon>Vellamovirus</taxon>
        <taxon>Vellamovirus syn1</taxon>
    </lineage>
</organism>
<evidence type="ECO:0000313" key="12">
    <source>
        <dbReference type="Proteomes" id="UP000006534"/>
    </source>
</evidence>
<feature type="domain" description="ATP-cone" evidence="10">
    <location>
        <begin position="7"/>
        <end position="97"/>
    </location>
</feature>
<evidence type="ECO:0000256" key="3">
    <source>
        <dbReference type="ARBA" id="ARBA00022533"/>
    </source>
</evidence>
<dbReference type="GO" id="GO:0009263">
    <property type="term" value="P:deoxyribonucleotide biosynthetic process"/>
    <property type="evidence" value="ECO:0007669"/>
    <property type="project" value="UniProtKB-KW"/>
</dbReference>
<keyword evidence="6 9" id="KW-0560">Oxidoreductase</keyword>
<sequence length="774" mass="88036">MEKGMTINVEKRDGSIEPLNLEKMHKMVEEACEGLSGVSASQVEMNSGIQFYDGISTDNIQEILIRSASDLISLDNPNYQYVASRLLMFSLRKQVFNKSVWQDGMPTPYDVALYNVTVNKVYDEELLDKYSDEDWAKLNNYIDHGRDYLFSYAGLRQVVDKYLVQDRSSNEVFETPQYMYLFIAMTLFADYPATQRLDYVRRYYNAISKHKINIPTPIMAGVRTPLRQFASCVLIDSDDTLDSIFSSDMAIGKYVAQRAGIGINAGRIRGVNSKIRGGEVAHTGVVPFLKKFESTVRCCTQNGIRGGSATVHFPIWHQEIEDIIVLKNNKGTEDNRVRKLDYSIQISKLFYERFIKNEDITLFSPHDVPGLYDDFGTDAFDARYVDYESDQSIPRKTIGAQELFLSLLKERAETGRLYIMNIDHCNSHSSFKDKVNMSNLCQEITLPTDPLQHIDGDGEIALCILSAVNVGKLKNLDDMEELCDLAVRGLEELIDYQNYPVNAAEKSTKNRRSLGVGFIGLAHYLARNGEHYDDPGAWKLVHKLAESFQYYLLKSSNELAKEKGACGYYHRTKYSDGILPIDTYKREVDEICQVELSHDWDSLRADIKEFGLRHSTLSAQMPSESSSVVSNETNGIEPPRAYLSIKKSKKGPLKQVVPQFTTLKNNYTLLWEMKDNTGYINVVSVMQKFFDQAISGNWSYNPENYPDNNVPVSVMAGDLLNTYKYGWKTSYYQNTYDSKTDPNDEAPQEEEKSVEDLLQEILNTQEEACDSCAI</sequence>
<dbReference type="Proteomes" id="UP000006534">
    <property type="component" value="Segment"/>
</dbReference>
<evidence type="ECO:0000313" key="11">
    <source>
        <dbReference type="EMBL" id="ADO99272.1"/>
    </source>
</evidence>
<keyword evidence="4 8" id="KW-0547">Nucleotide-binding</keyword>
<dbReference type="NCBIfam" id="TIGR02506">
    <property type="entry name" value="NrdE_NrdA"/>
    <property type="match status" value="1"/>
</dbReference>
<dbReference type="GeneID" id="10329063"/>
<protein>
    <recommendedName>
        <fullName evidence="2 9">Ribonucleoside-diphosphate reductase</fullName>
        <ecNumber evidence="2 9">1.17.4.1</ecNumber>
    </recommendedName>
</protein>
<keyword evidence="3" id="KW-0021">Allosteric enzyme</keyword>
<gene>
    <name evidence="11" type="primary">nrdA</name>
    <name evidence="11" type="ORF">Syn1_171</name>
</gene>
<dbReference type="PRINTS" id="PR01183">
    <property type="entry name" value="RIBORDTASEM1"/>
</dbReference>
<dbReference type="UniPathway" id="UPA00326"/>
<dbReference type="EC" id="1.17.4.1" evidence="2 9"/>
<reference evidence="11 12" key="1">
    <citation type="journal article" date="2010" name="Environ. Microbiol.">
        <title>Genomic analysis of oceanic cyanobacterial myoviruses compared with T4-like myoviruses from diverse hosts and environments.</title>
        <authorList>
            <person name="Sullivan M.B."/>
            <person name="Huang K.H."/>
            <person name="Ignacio-Espinoza J.C."/>
            <person name="Berlin A.M."/>
            <person name="Kelly L."/>
            <person name="Weigele P.R."/>
            <person name="DeFrancesco A.S."/>
            <person name="Kern S.E."/>
            <person name="Thompson L.R."/>
            <person name="Young S."/>
            <person name="Yandava C."/>
            <person name="Fu R."/>
            <person name="Krastins B."/>
            <person name="Chase M."/>
            <person name="Sarracino D."/>
            <person name="Osburne M.S."/>
            <person name="Henn M.R."/>
            <person name="Chisholm S.W."/>
        </authorList>
    </citation>
    <scope>NUCLEOTIDE SEQUENCE [LARGE SCALE GENOMIC DNA]</scope>
    <source>
        <strain evidence="11">Syn1</strain>
    </source>
</reference>
<dbReference type="Pfam" id="PF03477">
    <property type="entry name" value="ATP-cone"/>
    <property type="match status" value="1"/>
</dbReference>
<dbReference type="PANTHER" id="PTHR11573:SF6">
    <property type="entry name" value="RIBONUCLEOSIDE-DIPHOSPHATE REDUCTASE LARGE SUBUNIT"/>
    <property type="match status" value="1"/>
</dbReference>
<dbReference type="Gene3D" id="3.20.70.20">
    <property type="match status" value="1"/>
</dbReference>
<dbReference type="InterPro" id="IPR000788">
    <property type="entry name" value="RNR_lg_C"/>
</dbReference>